<reference evidence="1 2" key="1">
    <citation type="submission" date="2019-02" db="EMBL/GenBank/DDBJ databases">
        <title>Genome sequencing of the rare red list fungi Antrodiella citrinella (Flaviporus citrinellus).</title>
        <authorList>
            <person name="Buettner E."/>
            <person name="Kellner H."/>
        </authorList>
    </citation>
    <scope>NUCLEOTIDE SEQUENCE [LARGE SCALE GENOMIC DNA]</scope>
    <source>
        <strain evidence="1 2">DSM 108506</strain>
    </source>
</reference>
<organism evidence="1 2">
    <name type="scientific">Antrodiella citrinella</name>
    <dbReference type="NCBI Taxonomy" id="2447956"/>
    <lineage>
        <taxon>Eukaryota</taxon>
        <taxon>Fungi</taxon>
        <taxon>Dikarya</taxon>
        <taxon>Basidiomycota</taxon>
        <taxon>Agaricomycotina</taxon>
        <taxon>Agaricomycetes</taxon>
        <taxon>Polyporales</taxon>
        <taxon>Steccherinaceae</taxon>
        <taxon>Antrodiella</taxon>
    </lineage>
</organism>
<keyword evidence="2" id="KW-1185">Reference proteome</keyword>
<sequence>MPARISRGNPDGEVTTGVTIGEVSMDVRPGVAGCTSAIQALVTNATLISLFNQTTLPASTSTAAVDFNAAITGWKTPIAAVMTDATTVANLYSQFGSTLAIIQSGQRSGVRKTAWAFMNTVNRTILTSDQALATFQQTTENNVNNLQALLTQASVKAPILNNFRDYVVQVEKVRSKAKFLKDCLKSLAMDVSDAVMWAGRDDAGDAQLPRAIRQIQGTDSNRYTDSAAVLNSWTTLNWPSTAVLPPSYLI</sequence>
<accession>A0A4S4N454</accession>
<evidence type="ECO:0000313" key="2">
    <source>
        <dbReference type="Proteomes" id="UP000308730"/>
    </source>
</evidence>
<proteinExistence type="predicted"/>
<dbReference type="OrthoDB" id="10630402at2759"/>
<dbReference type="EMBL" id="SGPM01000014">
    <property type="protein sequence ID" value="THH32877.1"/>
    <property type="molecule type" value="Genomic_DNA"/>
</dbReference>
<comment type="caution">
    <text evidence="1">The sequence shown here is derived from an EMBL/GenBank/DDBJ whole genome shotgun (WGS) entry which is preliminary data.</text>
</comment>
<name>A0A4S4N454_9APHY</name>
<protein>
    <submittedName>
        <fullName evidence="1">Uncharacterized protein</fullName>
    </submittedName>
</protein>
<dbReference type="Proteomes" id="UP000308730">
    <property type="component" value="Unassembled WGS sequence"/>
</dbReference>
<dbReference type="AlphaFoldDB" id="A0A4S4N454"/>
<gene>
    <name evidence="1" type="ORF">EUX98_g1358</name>
</gene>
<evidence type="ECO:0000313" key="1">
    <source>
        <dbReference type="EMBL" id="THH32877.1"/>
    </source>
</evidence>